<name>A0A8J3J163_9ACTN</name>
<dbReference type="AlphaFoldDB" id="A0A8J3J163"/>
<gene>
    <name evidence="2" type="ORF">Aru02nite_09560</name>
</gene>
<evidence type="ECO:0000313" key="3">
    <source>
        <dbReference type="Proteomes" id="UP000612808"/>
    </source>
</evidence>
<reference evidence="2" key="1">
    <citation type="submission" date="2021-01" db="EMBL/GenBank/DDBJ databases">
        <title>Whole genome shotgun sequence of Actinocatenispora rupis NBRC 107355.</title>
        <authorList>
            <person name="Komaki H."/>
            <person name="Tamura T."/>
        </authorList>
    </citation>
    <scope>NUCLEOTIDE SEQUENCE</scope>
    <source>
        <strain evidence="2">NBRC 107355</strain>
    </source>
</reference>
<feature type="compositionally biased region" description="Polar residues" evidence="1">
    <location>
        <begin position="1"/>
        <end position="21"/>
    </location>
</feature>
<comment type="caution">
    <text evidence="2">The sequence shown here is derived from an EMBL/GenBank/DDBJ whole genome shotgun (WGS) entry which is preliminary data.</text>
</comment>
<proteinExistence type="predicted"/>
<keyword evidence="3" id="KW-1185">Reference proteome</keyword>
<feature type="compositionally biased region" description="Low complexity" evidence="1">
    <location>
        <begin position="73"/>
        <end position="85"/>
    </location>
</feature>
<organism evidence="2 3">
    <name type="scientific">Actinocatenispora rupis</name>
    <dbReference type="NCBI Taxonomy" id="519421"/>
    <lineage>
        <taxon>Bacteria</taxon>
        <taxon>Bacillati</taxon>
        <taxon>Actinomycetota</taxon>
        <taxon>Actinomycetes</taxon>
        <taxon>Micromonosporales</taxon>
        <taxon>Micromonosporaceae</taxon>
        <taxon>Actinocatenispora</taxon>
    </lineage>
</organism>
<feature type="compositionally biased region" description="Polar residues" evidence="1">
    <location>
        <begin position="86"/>
        <end position="96"/>
    </location>
</feature>
<evidence type="ECO:0000256" key="1">
    <source>
        <dbReference type="SAM" id="MobiDB-lite"/>
    </source>
</evidence>
<protein>
    <submittedName>
        <fullName evidence="2">Uncharacterized protein</fullName>
    </submittedName>
</protein>
<feature type="region of interest" description="Disordered" evidence="1">
    <location>
        <begin position="1"/>
        <end position="104"/>
    </location>
</feature>
<accession>A0A8J3J163</accession>
<evidence type="ECO:0000313" key="2">
    <source>
        <dbReference type="EMBL" id="GID10067.1"/>
    </source>
</evidence>
<dbReference type="EMBL" id="BOMB01000004">
    <property type="protein sequence ID" value="GID10067.1"/>
    <property type="molecule type" value="Genomic_DNA"/>
</dbReference>
<dbReference type="Proteomes" id="UP000612808">
    <property type="component" value="Unassembled WGS sequence"/>
</dbReference>
<sequence>MTPSSARTPGNCLTNPSTDNNAPAPAGSVSGGGKPRVRICSSFTRWGACGRGQPGAPSSRGAVGDRWASNVTPGPEGEYGPEAGELSQTGSVTPGSGESHPFSRRIRVTPCGTFDAEWTNCPARRVLPDPGVRPGAEVR</sequence>